<gene>
    <name evidence="1" type="ORF">B0H17DRAFT_1202839</name>
</gene>
<reference evidence="1" key="1">
    <citation type="submission" date="2023-03" db="EMBL/GenBank/DDBJ databases">
        <title>Massive genome expansion in bonnet fungi (Mycena s.s.) driven by repeated elements and novel gene families across ecological guilds.</title>
        <authorList>
            <consortium name="Lawrence Berkeley National Laboratory"/>
            <person name="Harder C.B."/>
            <person name="Miyauchi S."/>
            <person name="Viragh M."/>
            <person name="Kuo A."/>
            <person name="Thoen E."/>
            <person name="Andreopoulos B."/>
            <person name="Lu D."/>
            <person name="Skrede I."/>
            <person name="Drula E."/>
            <person name="Henrissat B."/>
            <person name="Morin E."/>
            <person name="Kohler A."/>
            <person name="Barry K."/>
            <person name="LaButti K."/>
            <person name="Morin E."/>
            <person name="Salamov A."/>
            <person name="Lipzen A."/>
            <person name="Mereny Z."/>
            <person name="Hegedus B."/>
            <person name="Baldrian P."/>
            <person name="Stursova M."/>
            <person name="Weitz H."/>
            <person name="Taylor A."/>
            <person name="Grigoriev I.V."/>
            <person name="Nagy L.G."/>
            <person name="Martin F."/>
            <person name="Kauserud H."/>
        </authorList>
    </citation>
    <scope>NUCLEOTIDE SEQUENCE</scope>
    <source>
        <strain evidence="1">CBHHK067</strain>
    </source>
</reference>
<sequence length="78" mass="8989">MPPALPLYRARQHRAQPRDVWATPRREVVAPSGKMRYAVETLLIPKQHATSDMCAMDKEEGVLEPRELITLGWFYRGV</sequence>
<evidence type="ECO:0000313" key="1">
    <source>
        <dbReference type="EMBL" id="KAJ7688551.1"/>
    </source>
</evidence>
<dbReference type="EMBL" id="JARKIE010000078">
    <property type="protein sequence ID" value="KAJ7688551.1"/>
    <property type="molecule type" value="Genomic_DNA"/>
</dbReference>
<proteinExistence type="predicted"/>
<evidence type="ECO:0000313" key="2">
    <source>
        <dbReference type="Proteomes" id="UP001221757"/>
    </source>
</evidence>
<protein>
    <submittedName>
        <fullName evidence="1">Uncharacterized protein</fullName>
    </submittedName>
</protein>
<comment type="caution">
    <text evidence="1">The sequence shown here is derived from an EMBL/GenBank/DDBJ whole genome shotgun (WGS) entry which is preliminary data.</text>
</comment>
<dbReference type="Proteomes" id="UP001221757">
    <property type="component" value="Unassembled WGS sequence"/>
</dbReference>
<organism evidence="1 2">
    <name type="scientific">Mycena rosella</name>
    <name type="common">Pink bonnet</name>
    <name type="synonym">Agaricus rosellus</name>
    <dbReference type="NCBI Taxonomy" id="1033263"/>
    <lineage>
        <taxon>Eukaryota</taxon>
        <taxon>Fungi</taxon>
        <taxon>Dikarya</taxon>
        <taxon>Basidiomycota</taxon>
        <taxon>Agaricomycotina</taxon>
        <taxon>Agaricomycetes</taxon>
        <taxon>Agaricomycetidae</taxon>
        <taxon>Agaricales</taxon>
        <taxon>Marasmiineae</taxon>
        <taxon>Mycenaceae</taxon>
        <taxon>Mycena</taxon>
    </lineage>
</organism>
<accession>A0AAD7GFD7</accession>
<name>A0AAD7GFD7_MYCRO</name>
<keyword evidence="2" id="KW-1185">Reference proteome</keyword>
<dbReference type="AlphaFoldDB" id="A0AAD7GFD7"/>